<organism evidence="2 3">
    <name type="scientific">Flammeovirga pectinis</name>
    <dbReference type="NCBI Taxonomy" id="2494373"/>
    <lineage>
        <taxon>Bacteria</taxon>
        <taxon>Pseudomonadati</taxon>
        <taxon>Bacteroidota</taxon>
        <taxon>Cytophagia</taxon>
        <taxon>Cytophagales</taxon>
        <taxon>Flammeovirgaceae</taxon>
        <taxon>Flammeovirga</taxon>
    </lineage>
</organism>
<feature type="transmembrane region" description="Helical" evidence="1">
    <location>
        <begin position="168"/>
        <end position="186"/>
    </location>
</feature>
<keyword evidence="3" id="KW-1185">Reference proteome</keyword>
<reference evidence="2 3" key="1">
    <citation type="submission" date="2018-12" db="EMBL/GenBank/DDBJ databases">
        <title>Flammeovirga pectinis sp. nov., isolated from the gut of the Korean scallop, Patinopecten yessoensis.</title>
        <authorList>
            <person name="Bae J.-W."/>
            <person name="Jeong Y.-S."/>
            <person name="Kang W."/>
        </authorList>
    </citation>
    <scope>NUCLEOTIDE SEQUENCE [LARGE SCALE GENOMIC DNA]</scope>
    <source>
        <strain evidence="2 3">L12M1</strain>
    </source>
</reference>
<evidence type="ECO:0000313" key="2">
    <source>
        <dbReference type="EMBL" id="AZQ63942.1"/>
    </source>
</evidence>
<keyword evidence="1" id="KW-1133">Transmembrane helix</keyword>
<dbReference type="AlphaFoldDB" id="A0A3Q9FNN2"/>
<dbReference type="KEGG" id="fll:EI427_17435"/>
<evidence type="ECO:0000313" key="3">
    <source>
        <dbReference type="Proteomes" id="UP000267268"/>
    </source>
</evidence>
<evidence type="ECO:0000256" key="1">
    <source>
        <dbReference type="SAM" id="Phobius"/>
    </source>
</evidence>
<feature type="transmembrane region" description="Helical" evidence="1">
    <location>
        <begin position="69"/>
        <end position="87"/>
    </location>
</feature>
<gene>
    <name evidence="2" type="ORF">EI427_17435</name>
</gene>
<feature type="transmembrane region" description="Helical" evidence="1">
    <location>
        <begin position="94"/>
        <end position="113"/>
    </location>
</feature>
<accession>A0A3Q9FNN2</accession>
<dbReference type="RefSeq" id="WP_126617147.1">
    <property type="nucleotide sequence ID" value="NZ_CP034562.1"/>
</dbReference>
<keyword evidence="1" id="KW-0812">Transmembrane</keyword>
<feature type="transmembrane region" description="Helical" evidence="1">
    <location>
        <begin position="21"/>
        <end position="41"/>
    </location>
</feature>
<feature type="transmembrane region" description="Helical" evidence="1">
    <location>
        <begin position="133"/>
        <end position="152"/>
    </location>
</feature>
<dbReference type="Proteomes" id="UP000267268">
    <property type="component" value="Chromosome 1"/>
</dbReference>
<sequence length="232" mass="26444">MLAGHFTTALIAKQKFPKGTLLYFLIISQLQDFLWFTFHYLGLEPTNPSDAFDATLSNMVVDMLYSHDLLPQLFWLAIVFLIGKFLFKSTTIGLVSIALVSIHFILDFFSGHMHHIFGADTMQAGLGLYASNPYLAILIEAIFSIVALWYFFSEEAKKGIIRTTKNRIAIISVFAYGIIFMLLIATESFRELFGIPEFDLGFNTNMPTLIFTYGAMLYCLNYFIPKFETKKE</sequence>
<keyword evidence="1" id="KW-0472">Membrane</keyword>
<proteinExistence type="predicted"/>
<dbReference type="EMBL" id="CP034562">
    <property type="protein sequence ID" value="AZQ63942.1"/>
    <property type="molecule type" value="Genomic_DNA"/>
</dbReference>
<protein>
    <submittedName>
        <fullName evidence="2">Uncharacterized protein</fullName>
    </submittedName>
</protein>
<feature type="transmembrane region" description="Helical" evidence="1">
    <location>
        <begin position="206"/>
        <end position="224"/>
    </location>
</feature>
<dbReference type="OrthoDB" id="327431at2"/>
<name>A0A3Q9FNN2_9BACT</name>